<dbReference type="OrthoDB" id="43041at2759"/>
<dbReference type="Proteomes" id="UP000785679">
    <property type="component" value="Unassembled WGS sequence"/>
</dbReference>
<dbReference type="EMBL" id="RRYP01013687">
    <property type="protein sequence ID" value="TNV76385.1"/>
    <property type="molecule type" value="Genomic_DNA"/>
</dbReference>
<gene>
    <name evidence="1" type="ORF">FGO68_gene17613</name>
</gene>
<dbReference type="Gene3D" id="2.60.120.620">
    <property type="entry name" value="q2cbj1_9rhob like domain"/>
    <property type="match status" value="1"/>
</dbReference>
<dbReference type="AlphaFoldDB" id="A0A8J8SZI5"/>
<organism evidence="1 2">
    <name type="scientific">Halteria grandinella</name>
    <dbReference type="NCBI Taxonomy" id="5974"/>
    <lineage>
        <taxon>Eukaryota</taxon>
        <taxon>Sar</taxon>
        <taxon>Alveolata</taxon>
        <taxon>Ciliophora</taxon>
        <taxon>Intramacronucleata</taxon>
        <taxon>Spirotrichea</taxon>
        <taxon>Stichotrichia</taxon>
        <taxon>Sporadotrichida</taxon>
        <taxon>Halteriidae</taxon>
        <taxon>Halteria</taxon>
    </lineage>
</organism>
<evidence type="ECO:0000313" key="1">
    <source>
        <dbReference type="EMBL" id="TNV76385.1"/>
    </source>
</evidence>
<proteinExistence type="predicted"/>
<reference evidence="1" key="1">
    <citation type="submission" date="2019-06" db="EMBL/GenBank/DDBJ databases">
        <authorList>
            <person name="Zheng W."/>
        </authorList>
    </citation>
    <scope>NUCLEOTIDE SEQUENCE</scope>
    <source>
        <strain evidence="1">QDHG01</strain>
    </source>
</reference>
<name>A0A8J8SZI5_HALGN</name>
<evidence type="ECO:0000313" key="2">
    <source>
        <dbReference type="Proteomes" id="UP000785679"/>
    </source>
</evidence>
<protein>
    <submittedName>
        <fullName evidence="1">Uncharacterized protein</fullName>
    </submittedName>
</protein>
<sequence length="167" mass="18885">MYSDKIVSQLKGNPVGQYDYTAPGQVPSEVVEKLIEYTEAQYKLSPTKEDDFKYQLLKKELIQLIGQDIFDKLASLFGVQVDEILLRRCEAHGKFINFHTDVSKKTLQVALNDNYEGGKLVYLTEGRVFAPERPTGSITIHSDDIVHGVTKLESGVRYGLFLLNKNN</sequence>
<comment type="caution">
    <text evidence="1">The sequence shown here is derived from an EMBL/GenBank/DDBJ whole genome shotgun (WGS) entry which is preliminary data.</text>
</comment>
<accession>A0A8J8SZI5</accession>
<keyword evidence="2" id="KW-1185">Reference proteome</keyword>